<evidence type="ECO:0000313" key="2">
    <source>
        <dbReference type="Proteomes" id="UP000822688"/>
    </source>
</evidence>
<evidence type="ECO:0000313" key="1">
    <source>
        <dbReference type="EMBL" id="KAG0574123.1"/>
    </source>
</evidence>
<dbReference type="EMBL" id="CM026426">
    <property type="protein sequence ID" value="KAG0574123.1"/>
    <property type="molecule type" value="Genomic_DNA"/>
</dbReference>
<accession>A0A8T0HUC1</accession>
<dbReference type="AlphaFoldDB" id="A0A8T0HUC1"/>
<comment type="caution">
    <text evidence="1">The sequence shown here is derived from an EMBL/GenBank/DDBJ whole genome shotgun (WGS) entry which is preliminary data.</text>
</comment>
<reference evidence="1" key="1">
    <citation type="submission" date="2020-06" db="EMBL/GenBank/DDBJ databases">
        <title>WGS assembly of Ceratodon purpureus strain R40.</title>
        <authorList>
            <person name="Carey S.B."/>
            <person name="Jenkins J."/>
            <person name="Shu S."/>
            <person name="Lovell J.T."/>
            <person name="Sreedasyam A."/>
            <person name="Maumus F."/>
            <person name="Tiley G.P."/>
            <person name="Fernandez-Pozo N."/>
            <person name="Barry K."/>
            <person name="Chen C."/>
            <person name="Wang M."/>
            <person name="Lipzen A."/>
            <person name="Daum C."/>
            <person name="Saski C.A."/>
            <person name="Payton A.C."/>
            <person name="Mcbreen J.C."/>
            <person name="Conrad R.E."/>
            <person name="Kollar L.M."/>
            <person name="Olsson S."/>
            <person name="Huttunen S."/>
            <person name="Landis J.B."/>
            <person name="Wickett N.J."/>
            <person name="Johnson M.G."/>
            <person name="Rensing S.A."/>
            <person name="Grimwood J."/>
            <person name="Schmutz J."/>
            <person name="Mcdaniel S.F."/>
        </authorList>
    </citation>
    <scope>NUCLEOTIDE SEQUENCE</scope>
    <source>
        <strain evidence="1">R40</strain>
    </source>
</reference>
<sequence length="97" mass="10808">MWEYNLIAEPRVGLEGRVREGPLGSQLRSIHVDFETEGGAVGCGARLDSAKKTRVVIIVKFFQVVSLGDFNHRMTPNFFPNTRRSVPEAFVSITVDS</sequence>
<dbReference type="Proteomes" id="UP000822688">
    <property type="component" value="Chromosome V"/>
</dbReference>
<name>A0A8T0HUC1_CERPU</name>
<gene>
    <name evidence="1" type="ORF">KC19_VG235800</name>
</gene>
<keyword evidence="2" id="KW-1185">Reference proteome</keyword>
<organism evidence="1 2">
    <name type="scientific">Ceratodon purpureus</name>
    <name type="common">Fire moss</name>
    <name type="synonym">Dicranum purpureum</name>
    <dbReference type="NCBI Taxonomy" id="3225"/>
    <lineage>
        <taxon>Eukaryota</taxon>
        <taxon>Viridiplantae</taxon>
        <taxon>Streptophyta</taxon>
        <taxon>Embryophyta</taxon>
        <taxon>Bryophyta</taxon>
        <taxon>Bryophytina</taxon>
        <taxon>Bryopsida</taxon>
        <taxon>Dicranidae</taxon>
        <taxon>Pseudoditrichales</taxon>
        <taxon>Ditrichaceae</taxon>
        <taxon>Ceratodon</taxon>
    </lineage>
</organism>
<protein>
    <submittedName>
        <fullName evidence="1">Uncharacterized protein</fullName>
    </submittedName>
</protein>
<proteinExistence type="predicted"/>